<dbReference type="EnsemblMetazoa" id="PPAI004129-RA">
    <property type="protein sequence ID" value="PPAI004129-PA"/>
    <property type="gene ID" value="PPAI004129"/>
</dbReference>
<dbReference type="SUPFAM" id="SSF48056">
    <property type="entry name" value="Di-copper centre-containing domain"/>
    <property type="match status" value="1"/>
</dbReference>
<dbReference type="VEuPathDB" id="VectorBase:PPAI004129"/>
<dbReference type="InterPro" id="IPR013788">
    <property type="entry name" value="Hemocyanin/hexamerin"/>
</dbReference>
<dbReference type="InterPro" id="IPR000896">
    <property type="entry name" value="Hemocyanin/hexamerin_mid_dom"/>
</dbReference>
<evidence type="ECO:0000313" key="3">
    <source>
        <dbReference type="EnsemblMetazoa" id="PPAI004129-PA"/>
    </source>
</evidence>
<dbReference type="GO" id="GO:0045735">
    <property type="term" value="F:nutrient reservoir activity"/>
    <property type="evidence" value="ECO:0007669"/>
    <property type="project" value="UniProtKB-KW"/>
</dbReference>
<reference evidence="3" key="1">
    <citation type="submission" date="2022-08" db="UniProtKB">
        <authorList>
            <consortium name="EnsemblMetazoa"/>
        </authorList>
    </citation>
    <scope>IDENTIFICATION</scope>
    <source>
        <strain evidence="3">Israel</strain>
    </source>
</reference>
<dbReference type="Gene3D" id="1.10.1280.10">
    <property type="entry name" value="Di-copper center containing domain from catechol oxidase"/>
    <property type="match status" value="1"/>
</dbReference>
<dbReference type="PANTHER" id="PTHR11511:SF5">
    <property type="entry name" value="FAT-BODY PROTEIN 1-RELATED"/>
    <property type="match status" value="1"/>
</dbReference>
<dbReference type="InterPro" id="IPR008922">
    <property type="entry name" value="Di-copper_centre_dom_sf"/>
</dbReference>
<sequence length="656" mass="73004">MNGVDVSLLLVENEDILVIHVRCVPHVLVDFPVEGIAEWQGVHIASTGANSSCDGVVISGVLGYTGWVVGGYNEVELEWHTTLLALGEHQTTGEAIVSLSHVQRELSFARVGSHHPFVEFEVGGAVLYELAEVHGVTDDDVLSNNEIVWEDIQEDEVLTVLIDVVHNTELINLGAKVDTNHRLDSLVRLHGQFDSEGQVVETGLASLDDKVLTLIVSHLSELLHFRHGHLLIVDLNINGVGDVSIELVEVSYELVNLDILNLDTGEVDLIDCVGWQLVLELPVELDDFLVQLVEEWVTHGSFVLFQHTWHNIIVTEVVDGATEEHLGKTHDVLVVAGVKDCTRTVVQILARYYLERLSNDLGHIPEFSWYEPIYTGYYPNLRYYNGVYFPSRPNYYNFYTEENYFDVDTLWTYEQRIRDAIDLGFIYLPDGTHVDLTKPDSIEYLGNLIQSNPDSDIPCRPSRRDSPCGSSSSVKANILSEVGDLLIRSGVNVPAGVVGWDDDGVDIFDLLHAIESLHLVLLSQGDDIAVEEVIGVDFVDGREFKTSKVGTMEDGSGQGVDEHAFVDVETGPDNALVECVPVFGIVEDIEERHNLVLVSIFEHREHFIERKHSVLVDAVEFLNSRHIGIVVEVVLEAECLGLIPECCVNLVLMNML</sequence>
<dbReference type="Pfam" id="PF00372">
    <property type="entry name" value="Hemocyanin_M"/>
    <property type="match status" value="1"/>
</dbReference>
<proteinExistence type="predicted"/>
<evidence type="ECO:0000256" key="1">
    <source>
        <dbReference type="ARBA" id="ARBA00022761"/>
    </source>
</evidence>
<dbReference type="GO" id="GO:0005576">
    <property type="term" value="C:extracellular region"/>
    <property type="evidence" value="ECO:0007669"/>
    <property type="project" value="UniProtKB-ARBA"/>
</dbReference>
<name>A0A1B0D917_PHLPP</name>
<keyword evidence="1" id="KW-0758">Storage protein</keyword>
<evidence type="ECO:0000259" key="2">
    <source>
        <dbReference type="Pfam" id="PF00372"/>
    </source>
</evidence>
<organism evidence="3 4">
    <name type="scientific">Phlebotomus papatasi</name>
    <name type="common">Sandfly</name>
    <dbReference type="NCBI Taxonomy" id="29031"/>
    <lineage>
        <taxon>Eukaryota</taxon>
        <taxon>Metazoa</taxon>
        <taxon>Ecdysozoa</taxon>
        <taxon>Arthropoda</taxon>
        <taxon>Hexapoda</taxon>
        <taxon>Insecta</taxon>
        <taxon>Pterygota</taxon>
        <taxon>Neoptera</taxon>
        <taxon>Endopterygota</taxon>
        <taxon>Diptera</taxon>
        <taxon>Nematocera</taxon>
        <taxon>Psychodoidea</taxon>
        <taxon>Psychodidae</taxon>
        <taxon>Phlebotomus</taxon>
        <taxon>Phlebotomus</taxon>
    </lineage>
</organism>
<keyword evidence="4" id="KW-1185">Reference proteome</keyword>
<accession>A0A1B0D917</accession>
<protein>
    <recommendedName>
        <fullName evidence="2">Hemocyanin middle domain-containing protein</fullName>
    </recommendedName>
</protein>
<evidence type="ECO:0000313" key="4">
    <source>
        <dbReference type="Proteomes" id="UP000092462"/>
    </source>
</evidence>
<dbReference type="EMBL" id="AJVK01012869">
    <property type="status" value="NOT_ANNOTATED_CDS"/>
    <property type="molecule type" value="Genomic_DNA"/>
</dbReference>
<dbReference type="Proteomes" id="UP000092462">
    <property type="component" value="Unassembled WGS sequence"/>
</dbReference>
<dbReference type="VEuPathDB" id="VectorBase:PPAPM1_009901"/>
<dbReference type="PANTHER" id="PTHR11511">
    <property type="entry name" value="LARVAL STORAGE PROTEIN/PHENOLOXIDASE"/>
    <property type="match status" value="1"/>
</dbReference>
<dbReference type="AlphaFoldDB" id="A0A1B0D917"/>
<feature type="domain" description="Hemocyanin middle" evidence="2">
    <location>
        <begin position="346"/>
        <end position="455"/>
    </location>
</feature>
<dbReference type="EMBL" id="AJVK01012870">
    <property type="status" value="NOT_ANNOTATED_CDS"/>
    <property type="molecule type" value="Genomic_DNA"/>
</dbReference>